<name>A0A087UZ29_STEMI</name>
<accession>A0A087UZ29</accession>
<sequence>MKRFFFSIPLVIKSCPCSSVFSTPLYKPSAVQIKFPCLSLDCQIVSGLSLFFQPNISCILRYFNYLHITYSQPLSEVATDRDTLCTVSMTQATAVLLSF</sequence>
<reference evidence="1 2" key="1">
    <citation type="submission" date="2013-11" db="EMBL/GenBank/DDBJ databases">
        <title>Genome sequencing of Stegodyphus mimosarum.</title>
        <authorList>
            <person name="Bechsgaard J."/>
        </authorList>
    </citation>
    <scope>NUCLEOTIDE SEQUENCE [LARGE SCALE GENOMIC DNA]</scope>
</reference>
<keyword evidence="2" id="KW-1185">Reference proteome</keyword>
<feature type="non-terminal residue" evidence="1">
    <location>
        <position position="99"/>
    </location>
</feature>
<evidence type="ECO:0000313" key="1">
    <source>
        <dbReference type="EMBL" id="KFM82618.1"/>
    </source>
</evidence>
<dbReference type="Proteomes" id="UP000054359">
    <property type="component" value="Unassembled WGS sequence"/>
</dbReference>
<protein>
    <submittedName>
        <fullName evidence="1">Uncharacterized protein</fullName>
    </submittedName>
</protein>
<proteinExistence type="predicted"/>
<gene>
    <name evidence="1" type="ORF">X975_01223</name>
</gene>
<dbReference type="EMBL" id="KK122379">
    <property type="protein sequence ID" value="KFM82618.1"/>
    <property type="molecule type" value="Genomic_DNA"/>
</dbReference>
<evidence type="ECO:0000313" key="2">
    <source>
        <dbReference type="Proteomes" id="UP000054359"/>
    </source>
</evidence>
<dbReference type="AlphaFoldDB" id="A0A087UZ29"/>
<organism evidence="1 2">
    <name type="scientific">Stegodyphus mimosarum</name>
    <name type="common">African social velvet spider</name>
    <dbReference type="NCBI Taxonomy" id="407821"/>
    <lineage>
        <taxon>Eukaryota</taxon>
        <taxon>Metazoa</taxon>
        <taxon>Ecdysozoa</taxon>
        <taxon>Arthropoda</taxon>
        <taxon>Chelicerata</taxon>
        <taxon>Arachnida</taxon>
        <taxon>Araneae</taxon>
        <taxon>Araneomorphae</taxon>
        <taxon>Entelegynae</taxon>
        <taxon>Eresoidea</taxon>
        <taxon>Eresidae</taxon>
        <taxon>Stegodyphus</taxon>
    </lineage>
</organism>